<keyword evidence="3" id="KW-0408">Iron</keyword>
<proteinExistence type="predicted"/>
<comment type="caution">
    <text evidence="6">The sequence shown here is derived from an EMBL/GenBank/DDBJ whole genome shotgun (WGS) entry which is preliminary data.</text>
</comment>
<feature type="domain" description="4Fe-4S Mo/W bis-MGD-type" evidence="5">
    <location>
        <begin position="1"/>
        <end position="53"/>
    </location>
</feature>
<dbReference type="Proteomes" id="UP000885672">
    <property type="component" value="Unassembled WGS sequence"/>
</dbReference>
<dbReference type="PANTHER" id="PTHR43105">
    <property type="entry name" value="RESPIRATORY NITRATE REDUCTASE"/>
    <property type="match status" value="1"/>
</dbReference>
<protein>
    <recommendedName>
        <fullName evidence="5">4Fe-4S Mo/W bis-MGD-type domain-containing protein</fullName>
    </recommendedName>
</protein>
<dbReference type="Pfam" id="PF04879">
    <property type="entry name" value="Molybdop_Fe4S4"/>
    <property type="match status" value="1"/>
</dbReference>
<organism evidence="6">
    <name type="scientific">candidate division WOR-3 bacterium</name>
    <dbReference type="NCBI Taxonomy" id="2052148"/>
    <lineage>
        <taxon>Bacteria</taxon>
        <taxon>Bacteria division WOR-3</taxon>
    </lineage>
</organism>
<dbReference type="SUPFAM" id="SSF53706">
    <property type="entry name" value="Formate dehydrogenase/DMSO reductase, domains 1-3"/>
    <property type="match status" value="1"/>
</dbReference>
<gene>
    <name evidence="6" type="ORF">ENN51_00685</name>
</gene>
<evidence type="ECO:0000256" key="4">
    <source>
        <dbReference type="ARBA" id="ARBA00023014"/>
    </source>
</evidence>
<dbReference type="InterPro" id="IPR050123">
    <property type="entry name" value="Prok_molybdopt-oxidoreductase"/>
</dbReference>
<dbReference type="AlphaFoldDB" id="A0A7V0T421"/>
<keyword evidence="1" id="KW-0004">4Fe-4S</keyword>
<accession>A0A7V0T421</accession>
<evidence type="ECO:0000313" key="6">
    <source>
        <dbReference type="EMBL" id="HDQ98790.1"/>
    </source>
</evidence>
<evidence type="ECO:0000256" key="2">
    <source>
        <dbReference type="ARBA" id="ARBA00022723"/>
    </source>
</evidence>
<dbReference type="GO" id="GO:0046872">
    <property type="term" value="F:metal ion binding"/>
    <property type="evidence" value="ECO:0007669"/>
    <property type="project" value="UniProtKB-KW"/>
</dbReference>
<dbReference type="EMBL" id="DSBX01000020">
    <property type="protein sequence ID" value="HDQ98790.1"/>
    <property type="molecule type" value="Genomic_DNA"/>
</dbReference>
<evidence type="ECO:0000259" key="5">
    <source>
        <dbReference type="SMART" id="SM00926"/>
    </source>
</evidence>
<dbReference type="GO" id="GO:0043546">
    <property type="term" value="F:molybdopterin cofactor binding"/>
    <property type="evidence" value="ECO:0007669"/>
    <property type="project" value="InterPro"/>
</dbReference>
<dbReference type="InterPro" id="IPR006657">
    <property type="entry name" value="MoPterin_dinucl-bd_dom"/>
</dbReference>
<sequence length="551" mass="58360">MELKKTTCPFCLNGCTSAVVFDGYQYRMEYPAEGAVNKGRLCARGNSASIVVDHPKRLAYPLLDGRPIAWSEAENLVRAWRAAVEPGQIALVYSRGRGTDEARRLCGLAAELGTTHIACGHIEPENAFNARLEGTKDAALTDVEGAQAMLLVGDVFNTSPVAVGRMLDARYADRKNRLVVVDSIRTRQSGFAHVFIQTRPGTEPLALVALAGLLEEKLKVDVDVLAEAAGVTRGQLAAAAAVLGAGAPGFVGAAAHSGRVRHPMLYSLAAQLVALKAKMPFVGFRETALPEAGESFADLRKALVAGEVRLLFWTGGLYPYSYAELFPEAAKAEYRVATSIFVPDPSVPGLVLPVIAELEKAATATTYWGPATREPVATPLSGARDFGSVLELFGRAEEKELPVPAVHKAGTVVEMAKKAGGLAAPPGDGFLLVGEKKAVGLRGFYDAEERVSVSPADAARLELDADSVVRVTSPTATRKFAVTVTEQVPDGVVLVGINVHENRVLFPLVTDEVAGAVTVAPVSVTVEKLTEAVQPPAEHVPDRRGAAYPVN</sequence>
<evidence type="ECO:0000256" key="3">
    <source>
        <dbReference type="ARBA" id="ARBA00023004"/>
    </source>
</evidence>
<dbReference type="Gene3D" id="3.40.228.10">
    <property type="entry name" value="Dimethylsulfoxide Reductase, domain 2"/>
    <property type="match status" value="1"/>
</dbReference>
<dbReference type="PANTHER" id="PTHR43105:SF10">
    <property type="entry name" value="NADH-QUINONE OXIDOREDUCTASE SUBUNIT G"/>
    <property type="match status" value="1"/>
</dbReference>
<dbReference type="Gene3D" id="2.40.40.20">
    <property type="match status" value="1"/>
</dbReference>
<dbReference type="GO" id="GO:0051539">
    <property type="term" value="F:4 iron, 4 sulfur cluster binding"/>
    <property type="evidence" value="ECO:0007669"/>
    <property type="project" value="UniProtKB-KW"/>
</dbReference>
<evidence type="ECO:0000256" key="1">
    <source>
        <dbReference type="ARBA" id="ARBA00022485"/>
    </source>
</evidence>
<dbReference type="Gene3D" id="3.30.200.210">
    <property type="match status" value="1"/>
</dbReference>
<name>A0A7V0T421_UNCW3</name>
<reference evidence="6" key="1">
    <citation type="journal article" date="2020" name="mSystems">
        <title>Genome- and Community-Level Interaction Insights into Carbon Utilization and Element Cycling Functions of Hydrothermarchaeota in Hydrothermal Sediment.</title>
        <authorList>
            <person name="Zhou Z."/>
            <person name="Liu Y."/>
            <person name="Xu W."/>
            <person name="Pan J."/>
            <person name="Luo Z.H."/>
            <person name="Li M."/>
        </authorList>
    </citation>
    <scope>NUCLEOTIDE SEQUENCE [LARGE SCALE GENOMIC DNA]</scope>
    <source>
        <strain evidence="6">SpSt-1182</strain>
    </source>
</reference>
<dbReference type="Pfam" id="PF01568">
    <property type="entry name" value="Molydop_binding"/>
    <property type="match status" value="1"/>
</dbReference>
<dbReference type="InterPro" id="IPR006963">
    <property type="entry name" value="Mopterin_OxRdtase_4Fe-4S_dom"/>
</dbReference>
<dbReference type="SUPFAM" id="SSF50692">
    <property type="entry name" value="ADC-like"/>
    <property type="match status" value="1"/>
</dbReference>
<dbReference type="CDD" id="cd00368">
    <property type="entry name" value="Molybdopterin-Binding"/>
    <property type="match status" value="1"/>
</dbReference>
<dbReference type="SMART" id="SM00926">
    <property type="entry name" value="Molybdop_Fe4S4"/>
    <property type="match status" value="1"/>
</dbReference>
<keyword evidence="4" id="KW-0411">Iron-sulfur</keyword>
<keyword evidence="2" id="KW-0479">Metal-binding</keyword>
<dbReference type="GO" id="GO:0016020">
    <property type="term" value="C:membrane"/>
    <property type="evidence" value="ECO:0007669"/>
    <property type="project" value="TreeGrafter"/>
</dbReference>
<dbReference type="InterPro" id="IPR009010">
    <property type="entry name" value="Asp_de-COase-like_dom_sf"/>
</dbReference>
<dbReference type="GO" id="GO:0016491">
    <property type="term" value="F:oxidoreductase activity"/>
    <property type="evidence" value="ECO:0007669"/>
    <property type="project" value="InterPro"/>
</dbReference>